<reference evidence="1" key="1">
    <citation type="submission" date="2023-08" db="EMBL/GenBank/DDBJ databases">
        <authorList>
            <person name="Alioto T."/>
            <person name="Alioto T."/>
            <person name="Gomez Garrido J."/>
        </authorList>
    </citation>
    <scope>NUCLEOTIDE SEQUENCE</scope>
</reference>
<accession>A0AA36AV06</accession>
<evidence type="ECO:0000313" key="1">
    <source>
        <dbReference type="EMBL" id="CAI9722800.1"/>
    </source>
</evidence>
<protein>
    <submittedName>
        <fullName evidence="1">Uncharacterized protein</fullName>
    </submittedName>
</protein>
<gene>
    <name evidence="1" type="ORF">OCTVUL_1B017536</name>
</gene>
<keyword evidence="2" id="KW-1185">Reference proteome</keyword>
<organism evidence="1 2">
    <name type="scientific">Octopus vulgaris</name>
    <name type="common">Common octopus</name>
    <dbReference type="NCBI Taxonomy" id="6645"/>
    <lineage>
        <taxon>Eukaryota</taxon>
        <taxon>Metazoa</taxon>
        <taxon>Spiralia</taxon>
        <taxon>Lophotrochozoa</taxon>
        <taxon>Mollusca</taxon>
        <taxon>Cephalopoda</taxon>
        <taxon>Coleoidea</taxon>
        <taxon>Octopodiformes</taxon>
        <taxon>Octopoda</taxon>
        <taxon>Incirrata</taxon>
        <taxon>Octopodidae</taxon>
        <taxon>Octopus</taxon>
    </lineage>
</organism>
<sequence length="88" mass="9818">MYFTESCFIQQGYSSDVNAASEMQLTAFWHPFCGRLSCVQNVVNDVAKSFSGNLQSLSYDFSCNTAVLKNHDVHSVSFVLSGHRSWPS</sequence>
<dbReference type="AlphaFoldDB" id="A0AA36AV06"/>
<name>A0AA36AV06_OCTVU</name>
<dbReference type="EMBL" id="OX597818">
    <property type="protein sequence ID" value="CAI9722800.1"/>
    <property type="molecule type" value="Genomic_DNA"/>
</dbReference>
<proteinExistence type="predicted"/>
<dbReference type="Proteomes" id="UP001162480">
    <property type="component" value="Chromosome 5"/>
</dbReference>
<evidence type="ECO:0000313" key="2">
    <source>
        <dbReference type="Proteomes" id="UP001162480"/>
    </source>
</evidence>